<protein>
    <submittedName>
        <fullName evidence="2">Uncharacterized protein</fullName>
    </submittedName>
</protein>
<evidence type="ECO:0000313" key="3">
    <source>
        <dbReference type="Proteomes" id="UP001595821"/>
    </source>
</evidence>
<evidence type="ECO:0000256" key="1">
    <source>
        <dbReference type="SAM" id="MobiDB-lite"/>
    </source>
</evidence>
<name>A0ABD5P1R4_9EURY</name>
<gene>
    <name evidence="2" type="ORF">ACFOZ7_14540</name>
</gene>
<proteinExistence type="predicted"/>
<dbReference type="Proteomes" id="UP001595821">
    <property type="component" value="Unassembled WGS sequence"/>
</dbReference>
<dbReference type="EMBL" id="JBHSDJ010000115">
    <property type="protein sequence ID" value="MFC4248137.1"/>
    <property type="molecule type" value="Genomic_DNA"/>
</dbReference>
<comment type="caution">
    <text evidence="2">The sequence shown here is derived from an EMBL/GenBank/DDBJ whole genome shotgun (WGS) entry which is preliminary data.</text>
</comment>
<organism evidence="2 3">
    <name type="scientific">Natribaculum luteum</name>
    <dbReference type="NCBI Taxonomy" id="1586232"/>
    <lineage>
        <taxon>Archaea</taxon>
        <taxon>Methanobacteriati</taxon>
        <taxon>Methanobacteriota</taxon>
        <taxon>Stenosarchaea group</taxon>
        <taxon>Halobacteria</taxon>
        <taxon>Halobacteriales</taxon>
        <taxon>Natrialbaceae</taxon>
        <taxon>Natribaculum</taxon>
    </lineage>
</organism>
<evidence type="ECO:0000313" key="2">
    <source>
        <dbReference type="EMBL" id="MFC4248137.1"/>
    </source>
</evidence>
<dbReference type="RefSeq" id="WP_246971910.1">
    <property type="nucleotide sequence ID" value="NZ_CP095397.1"/>
</dbReference>
<reference evidence="2 3" key="1">
    <citation type="journal article" date="2014" name="Int. J. Syst. Evol. Microbiol.">
        <title>Complete genome sequence of Corynebacterium casei LMG S-19264T (=DSM 44701T), isolated from a smear-ripened cheese.</title>
        <authorList>
            <consortium name="US DOE Joint Genome Institute (JGI-PGF)"/>
            <person name="Walter F."/>
            <person name="Albersmeier A."/>
            <person name="Kalinowski J."/>
            <person name="Ruckert C."/>
        </authorList>
    </citation>
    <scope>NUCLEOTIDE SEQUENCE [LARGE SCALE GENOMIC DNA]</scope>
    <source>
        <strain evidence="2 3">IBRC-M 10912</strain>
    </source>
</reference>
<feature type="region of interest" description="Disordered" evidence="1">
    <location>
        <begin position="23"/>
        <end position="45"/>
    </location>
</feature>
<accession>A0ABD5P1R4</accession>
<dbReference type="AlphaFoldDB" id="A0ABD5P1R4"/>
<dbReference type="GeneID" id="71852677"/>
<sequence length="45" mass="5194">MNVSPGYLVRPWADDVLVLGRERPTERMAPGRQPVTADHRLHDRQ</sequence>